<dbReference type="GO" id="GO:0006396">
    <property type="term" value="P:RNA processing"/>
    <property type="evidence" value="ECO:0007669"/>
    <property type="project" value="InterPro"/>
</dbReference>
<evidence type="ECO:0000256" key="6">
    <source>
        <dbReference type="ARBA" id="ARBA00022884"/>
    </source>
</evidence>
<dbReference type="InterPro" id="IPR031341">
    <property type="entry name" value="Methyltr_RsmF_N"/>
</dbReference>
<name>A0A101XRB0_9BACL</name>
<dbReference type="PANTHER" id="PTHR22807">
    <property type="entry name" value="NOP2 YEAST -RELATED NOL1/NOP2/FMU SUN DOMAIN-CONTAINING"/>
    <property type="match status" value="1"/>
</dbReference>
<dbReference type="InterPro" id="IPR029063">
    <property type="entry name" value="SAM-dependent_MTases_sf"/>
</dbReference>
<dbReference type="CDD" id="cd02440">
    <property type="entry name" value="AdoMet_MTases"/>
    <property type="match status" value="1"/>
</dbReference>
<dbReference type="InterPro" id="IPR018314">
    <property type="entry name" value="RsmB/NOL1/NOP2-like_CS"/>
</dbReference>
<dbReference type="InterPro" id="IPR001678">
    <property type="entry name" value="MeTrfase_RsmB-F_NOP2_dom"/>
</dbReference>
<feature type="active site" description="Nucleophile" evidence="7">
    <location>
        <position position="233"/>
    </location>
</feature>
<dbReference type="GO" id="GO:0003723">
    <property type="term" value="F:RNA binding"/>
    <property type="evidence" value="ECO:0007669"/>
    <property type="project" value="UniProtKB-UniRule"/>
</dbReference>
<feature type="binding site" evidence="7">
    <location>
        <position position="180"/>
    </location>
    <ligand>
        <name>S-adenosyl-L-methionine</name>
        <dbReference type="ChEBI" id="CHEBI:59789"/>
    </ligand>
</feature>
<dbReference type="GO" id="GO:0008757">
    <property type="term" value="F:S-adenosylmethionine-dependent methyltransferase activity"/>
    <property type="evidence" value="ECO:0007669"/>
    <property type="project" value="InterPro"/>
</dbReference>
<dbReference type="InterPro" id="IPR023267">
    <property type="entry name" value="RCMT"/>
</dbReference>
<keyword evidence="10" id="KW-1185">Reference proteome</keyword>
<dbReference type="Pfam" id="PF13636">
    <property type="entry name" value="Methyltranf_PUA"/>
    <property type="match status" value="1"/>
</dbReference>
<feature type="binding site" evidence="7">
    <location>
        <begin position="111"/>
        <end position="117"/>
    </location>
    <ligand>
        <name>S-adenosyl-L-methionine</name>
        <dbReference type="ChEBI" id="CHEBI:59789"/>
    </ligand>
</feature>
<dbReference type="Gene3D" id="3.30.70.1170">
    <property type="entry name" value="Sun protein, domain 3"/>
    <property type="match status" value="1"/>
</dbReference>
<dbReference type="InterPro" id="IPR027391">
    <property type="entry name" value="Nol1_Nop2_Fmu_2"/>
</dbReference>
<keyword evidence="4 7" id="KW-0808">Transferase</keyword>
<dbReference type="PROSITE" id="PS01153">
    <property type="entry name" value="NOL1_NOP2_SUN"/>
    <property type="match status" value="1"/>
</dbReference>
<dbReference type="PRINTS" id="PR02008">
    <property type="entry name" value="RCMTFAMILY"/>
</dbReference>
<evidence type="ECO:0000256" key="1">
    <source>
        <dbReference type="ARBA" id="ARBA00007494"/>
    </source>
</evidence>
<keyword evidence="6 7" id="KW-0694">RNA-binding</keyword>
<evidence type="ECO:0000256" key="3">
    <source>
        <dbReference type="ARBA" id="ARBA00022603"/>
    </source>
</evidence>
<dbReference type="Gene3D" id="3.40.50.150">
    <property type="entry name" value="Vaccinia Virus protein VP39"/>
    <property type="match status" value="1"/>
</dbReference>
<evidence type="ECO:0000313" key="10">
    <source>
        <dbReference type="Proteomes" id="UP000053557"/>
    </source>
</evidence>
<reference evidence="9 10" key="1">
    <citation type="submission" date="2015-12" db="EMBL/GenBank/DDBJ databases">
        <title>Draft genome sequence of Acidibacillus ferrooxidans ITV001, isolated from a chalcopyrite acid mine drainage site in Brazil.</title>
        <authorList>
            <person name="Dall'Agnol H."/>
            <person name="Nancucheo I."/>
            <person name="Johnson B."/>
            <person name="Oliveira R."/>
            <person name="Leite L."/>
            <person name="Pylro V."/>
            <person name="Nunes G.L."/>
            <person name="Tzotzos G."/>
            <person name="Fernandes G.R."/>
            <person name="Dutra J."/>
            <person name="Orellana S.C."/>
            <person name="Oliveira G."/>
        </authorList>
    </citation>
    <scope>NUCLEOTIDE SEQUENCE [LARGE SCALE GENOMIC DNA]</scope>
    <source>
        <strain evidence="10">ITV01</strain>
    </source>
</reference>
<comment type="similarity">
    <text evidence="1 7">Belongs to the class I-like SAM-binding methyltransferase superfamily. RsmB/NOP family.</text>
</comment>
<feature type="binding site" evidence="7">
    <location>
        <position position="162"/>
    </location>
    <ligand>
        <name>S-adenosyl-L-methionine</name>
        <dbReference type="ChEBI" id="CHEBI:59789"/>
    </ligand>
</feature>
<dbReference type="PROSITE" id="PS51686">
    <property type="entry name" value="SAM_MT_RSMB_NOP"/>
    <property type="match status" value="1"/>
</dbReference>
<evidence type="ECO:0000313" key="9">
    <source>
        <dbReference type="EMBL" id="KUO96099.1"/>
    </source>
</evidence>
<proteinExistence type="inferred from homology"/>
<keyword evidence="3 7" id="KW-0489">Methyltransferase</keyword>
<dbReference type="OrthoDB" id="9810297at2"/>
<evidence type="ECO:0000256" key="2">
    <source>
        <dbReference type="ARBA" id="ARBA00022490"/>
    </source>
</evidence>
<evidence type="ECO:0000256" key="7">
    <source>
        <dbReference type="PROSITE-ProRule" id="PRU01023"/>
    </source>
</evidence>
<dbReference type="GO" id="GO:0008173">
    <property type="term" value="F:RNA methyltransferase activity"/>
    <property type="evidence" value="ECO:0007669"/>
    <property type="project" value="InterPro"/>
</dbReference>
<gene>
    <name evidence="9" type="ORF">ATW55_01655</name>
</gene>
<evidence type="ECO:0000259" key="8">
    <source>
        <dbReference type="PROSITE" id="PS51686"/>
    </source>
</evidence>
<evidence type="ECO:0000256" key="4">
    <source>
        <dbReference type="ARBA" id="ARBA00022679"/>
    </source>
</evidence>
<keyword evidence="2" id="KW-0963">Cytoplasm</keyword>
<organism evidence="9 10">
    <name type="scientific">Ferroacidibacillus organovorans</name>
    <dbReference type="NCBI Taxonomy" id="1765683"/>
    <lineage>
        <taxon>Bacteria</taxon>
        <taxon>Bacillati</taxon>
        <taxon>Bacillota</taxon>
        <taxon>Bacilli</taxon>
        <taxon>Bacillales</taxon>
        <taxon>Alicyclobacillaceae</taxon>
        <taxon>Ferroacidibacillus</taxon>
    </lineage>
</organism>
<dbReference type="SUPFAM" id="SSF53335">
    <property type="entry name" value="S-adenosyl-L-methionine-dependent methyltransferases"/>
    <property type="match status" value="1"/>
</dbReference>
<dbReference type="GO" id="GO:0001510">
    <property type="term" value="P:RNA methylation"/>
    <property type="evidence" value="ECO:0007669"/>
    <property type="project" value="InterPro"/>
</dbReference>
<feature type="domain" description="SAM-dependent MTase RsmB/NOP-type" evidence="8">
    <location>
        <begin position="1"/>
        <end position="321"/>
    </location>
</feature>
<comment type="caution">
    <text evidence="9">The sequence shown here is derived from an EMBL/GenBank/DDBJ whole genome shotgun (WGS) entry which is preliminary data.</text>
</comment>
<dbReference type="AlphaFoldDB" id="A0A101XRB0"/>
<dbReference type="InterPro" id="IPR049560">
    <property type="entry name" value="MeTrfase_RsmB-F_NOP2_cat"/>
</dbReference>
<protein>
    <recommendedName>
        <fullName evidence="8">SAM-dependent MTase RsmB/NOP-type domain-containing protein</fullName>
    </recommendedName>
</protein>
<dbReference type="Pfam" id="PF01189">
    <property type="entry name" value="Methyltr_RsmB-F"/>
    <property type="match status" value="1"/>
</dbReference>
<dbReference type="InterPro" id="IPR011023">
    <property type="entry name" value="Nop2p"/>
</dbReference>
<dbReference type="Gene3D" id="2.30.130.60">
    <property type="match status" value="1"/>
</dbReference>
<dbReference type="Proteomes" id="UP000053557">
    <property type="component" value="Unassembled WGS sequence"/>
</dbReference>
<dbReference type="NCBIfam" id="TIGR00446">
    <property type="entry name" value="nop2p"/>
    <property type="match status" value="1"/>
</dbReference>
<sequence>MSILPTEFASLFIHCFGQDAWTNYLEQFSEPPAKGMRISPLKGATPPLINPFLTDPVPWTKDREGFYIHHNLHLGRDPLHATGCYYLQEPSAMAPVPVLDPKPGERVLDLCAAPGGKTTQIAQRMNNKGVLVANEPNRERCTILAENLERLGVTNATITQLDPDELCETYPAYFDAILVDAPCSGEGMFRKDEDARRMWQRELLATYATRQISILRAALAMLRPGGRLVYSTCTLNPIENEAVCATMLRDHSTLSLAPVFLPEGRAGLTTKDFIKLGKHIPELQEIASTFIEPLPKLEHTMRIMPNAGRAEGHFVAKFNYDGNTSIKSDAVHTRNSFPSFEKKQRSFAKKHEKTLTTDQKCQFEKFAKETFTDPSAWLDDLLMRDFISTSNVLFVTTLRPIPTRNVLRPGFPLLETKHHHATPHHALALATKPENLRAPVCLSYGDARIIAYLRGEMISHAGPDGWTVVFLDNLPLGWAKRVQNQLKNHYPKGLRRSYSFEI</sequence>
<evidence type="ECO:0000256" key="5">
    <source>
        <dbReference type="ARBA" id="ARBA00022691"/>
    </source>
</evidence>
<feature type="binding site" evidence="7">
    <location>
        <position position="135"/>
    </location>
    <ligand>
        <name>S-adenosyl-L-methionine</name>
        <dbReference type="ChEBI" id="CHEBI:59789"/>
    </ligand>
</feature>
<dbReference type="RefSeq" id="WP_067715172.1">
    <property type="nucleotide sequence ID" value="NZ_LPVJ01000029.1"/>
</dbReference>
<keyword evidence="5 7" id="KW-0949">S-adenosyl-L-methionine</keyword>
<dbReference type="Pfam" id="PF17125">
    <property type="entry name" value="Methyltr_RsmF_N"/>
    <property type="match status" value="1"/>
</dbReference>
<dbReference type="PANTHER" id="PTHR22807:SF30">
    <property type="entry name" value="28S RRNA (CYTOSINE(4447)-C(5))-METHYLTRANSFERASE-RELATED"/>
    <property type="match status" value="1"/>
</dbReference>
<accession>A0A101XRB0</accession>
<dbReference type="EMBL" id="LPVJ01000029">
    <property type="protein sequence ID" value="KUO96099.1"/>
    <property type="molecule type" value="Genomic_DNA"/>
</dbReference>